<proteinExistence type="predicted"/>
<gene>
    <name evidence="1" type="ORF">Tci_926906</name>
</gene>
<feature type="non-terminal residue" evidence="1">
    <location>
        <position position="90"/>
    </location>
</feature>
<dbReference type="AlphaFoldDB" id="A0A699X5D8"/>
<dbReference type="EMBL" id="BKCJ011812047">
    <property type="protein sequence ID" value="GFD54937.1"/>
    <property type="molecule type" value="Genomic_DNA"/>
</dbReference>
<evidence type="ECO:0000313" key="1">
    <source>
        <dbReference type="EMBL" id="GFD54937.1"/>
    </source>
</evidence>
<dbReference type="Pfam" id="PF11369">
    <property type="entry name" value="DUF3160"/>
    <property type="match status" value="1"/>
</dbReference>
<accession>A0A699X5D8</accession>
<name>A0A699X5D8_TANCI</name>
<sequence>MEDLVRIGGEVESLTLRTLKLNTVDALPDRERHVALAADVYAYNEDVLEEAVGAADALYVVVEINGLPVLTRGAIFSYYEFTSRTRLTDE</sequence>
<protein>
    <submittedName>
        <fullName evidence="1">Uncharacterized protein</fullName>
    </submittedName>
</protein>
<dbReference type="InterPro" id="IPR022601">
    <property type="entry name" value="DUF3160"/>
</dbReference>
<reference evidence="1" key="1">
    <citation type="journal article" date="2019" name="Sci. Rep.">
        <title>Draft genome of Tanacetum cinerariifolium, the natural source of mosquito coil.</title>
        <authorList>
            <person name="Yamashiro T."/>
            <person name="Shiraishi A."/>
            <person name="Satake H."/>
            <person name="Nakayama K."/>
        </authorList>
    </citation>
    <scope>NUCLEOTIDE SEQUENCE</scope>
</reference>
<organism evidence="1">
    <name type="scientific">Tanacetum cinerariifolium</name>
    <name type="common">Dalmatian daisy</name>
    <name type="synonym">Chrysanthemum cinerariifolium</name>
    <dbReference type="NCBI Taxonomy" id="118510"/>
    <lineage>
        <taxon>Eukaryota</taxon>
        <taxon>Viridiplantae</taxon>
        <taxon>Streptophyta</taxon>
        <taxon>Embryophyta</taxon>
        <taxon>Tracheophyta</taxon>
        <taxon>Spermatophyta</taxon>
        <taxon>Magnoliopsida</taxon>
        <taxon>eudicotyledons</taxon>
        <taxon>Gunneridae</taxon>
        <taxon>Pentapetalae</taxon>
        <taxon>asterids</taxon>
        <taxon>campanulids</taxon>
        <taxon>Asterales</taxon>
        <taxon>Asteraceae</taxon>
        <taxon>Asteroideae</taxon>
        <taxon>Anthemideae</taxon>
        <taxon>Anthemidinae</taxon>
        <taxon>Tanacetum</taxon>
    </lineage>
</organism>
<comment type="caution">
    <text evidence="1">The sequence shown here is derived from an EMBL/GenBank/DDBJ whole genome shotgun (WGS) entry which is preliminary data.</text>
</comment>